<feature type="transmembrane region" description="Helical" evidence="2">
    <location>
        <begin position="12"/>
        <end position="30"/>
    </location>
</feature>
<evidence type="ECO:0000313" key="5">
    <source>
        <dbReference type="Proteomes" id="UP000661435"/>
    </source>
</evidence>
<dbReference type="InterPro" id="IPR036278">
    <property type="entry name" value="Sialidase_sf"/>
</dbReference>
<keyword evidence="2" id="KW-0812">Transmembrane</keyword>
<evidence type="ECO:0000259" key="3">
    <source>
        <dbReference type="Pfam" id="PF05569"/>
    </source>
</evidence>
<dbReference type="PANTHER" id="PTHR34978">
    <property type="entry name" value="POSSIBLE SENSOR-TRANSDUCER PROTEIN BLAR"/>
    <property type="match status" value="1"/>
</dbReference>
<feature type="domain" description="Peptidase M56" evidence="3">
    <location>
        <begin position="8"/>
        <end position="316"/>
    </location>
</feature>
<keyword evidence="5" id="KW-1185">Reference proteome</keyword>
<protein>
    <recommendedName>
        <fullName evidence="3">Peptidase M56 domain-containing protein</fullName>
    </recommendedName>
</protein>
<evidence type="ECO:0000256" key="2">
    <source>
        <dbReference type="SAM" id="Phobius"/>
    </source>
</evidence>
<sequence>MSDLLFLNLLRTSLIVGALTLILTLLSPFWDRRFSARWKKRLWYLLSLVLLAGIFFPIPGGRAPIVVALPEQTIQVVHRQSGIPRVQAATPETVAPHAPGHPGGGEAPLMDAPTSPAPAAQTSVPLLHVLKVVWLLGAAGMLTHQLIKERHFQHRLRRWAKPVECGRLAETYRATCGERGCVRPPRLFLYADAGGPMLAGPFHPRLLLPDADLTEDDALWIFRHELTHWSNHDLLWKVLLLAAHILHWFNPAVWLLRRMAGQDMERACDEQVLAHAALEDRRFYGIVLLNVLQKCRGSALSTGFSGGKRVLAERLEGIMSPGKGRGALPAILCMLAAVCAVTLVACTVTSPARQEPSASHAGESTVAATLPLTDLSSYAPPPGMEPDLVPTNAMGEVLLEQTLPDGTEIVLYREPGSAYTKYWALRQGDSLLRFCMEESAYGGGSCAVEAYADLFGHSGFRIEVPRGAGYQAFDYFYLDEEGVPRLLADCANLVVEHDLNGDGEKELLYFYHGTGEAVYYFGRNGTIYKADVTGLLRERFPDWTIEGMDPEHWDNGCLPLIYRVGAAEDTGEYGPEKILLSALLCFTPDAIEVLIPEAQAPLDNQSEWAGRYYTLLDGVPVARYAGETGWTPLGPAVAPPREWEYEDLAGRDTATTLFGEPGISMQMVDAQNGWLAATYGHGVGGADTYVYRTHDGGGTWTETGQLLQAAWWPSKTAFFDNEHAIISIGRFNGSPVLITHDGGETWNRADLPFYGDTWEVWDIRRLGTQIVMTATVFGDAYTGDETLISYDWGKTWLLDRGEYQVGLRQNRDGMEAYVRQGGAETAVEPIPDWDAAFPRPVELRSFENIMGWNGFLLSNHTMTGTTTHTYYIVEDHDIVQIADSFGFQRDDHFVDLDGDGVRELICNVAYNIGGTGDVMIYRRSGDAVEVAGVNHLIDPPQSPMMRMPSKRYDESTGAIVADYHYYDTPEKDYTRAFSLQYDALAFSPYE</sequence>
<gene>
    <name evidence="4" type="ORF">H8S57_16395</name>
</gene>
<evidence type="ECO:0000256" key="1">
    <source>
        <dbReference type="SAM" id="MobiDB-lite"/>
    </source>
</evidence>
<dbReference type="RefSeq" id="WP_186909039.1">
    <property type="nucleotide sequence ID" value="NZ_JACOPP010000053.1"/>
</dbReference>
<dbReference type="Pfam" id="PF05569">
    <property type="entry name" value="Peptidase_M56"/>
    <property type="match status" value="1"/>
</dbReference>
<dbReference type="CDD" id="cd07341">
    <property type="entry name" value="M56_BlaR1_MecR1_like"/>
    <property type="match status" value="1"/>
</dbReference>
<dbReference type="InterPro" id="IPR052173">
    <property type="entry name" value="Beta-lactam_resp_regulator"/>
</dbReference>
<reference evidence="4" key="1">
    <citation type="submission" date="2020-08" db="EMBL/GenBank/DDBJ databases">
        <title>Genome public.</title>
        <authorList>
            <person name="Liu C."/>
            <person name="Sun Q."/>
        </authorList>
    </citation>
    <scope>NUCLEOTIDE SEQUENCE</scope>
    <source>
        <strain evidence="4">NSJ-51</strain>
    </source>
</reference>
<dbReference type="EMBL" id="JACOPP010000053">
    <property type="protein sequence ID" value="MBC5735277.1"/>
    <property type="molecule type" value="Genomic_DNA"/>
</dbReference>
<feature type="region of interest" description="Disordered" evidence="1">
    <location>
        <begin position="93"/>
        <end position="115"/>
    </location>
</feature>
<dbReference type="InterPro" id="IPR008756">
    <property type="entry name" value="Peptidase_M56"/>
</dbReference>
<proteinExistence type="predicted"/>
<evidence type="ECO:0000313" key="4">
    <source>
        <dbReference type="EMBL" id="MBC5735277.1"/>
    </source>
</evidence>
<comment type="caution">
    <text evidence="4">The sequence shown here is derived from an EMBL/GenBank/DDBJ whole genome shotgun (WGS) entry which is preliminary data.</text>
</comment>
<keyword evidence="2" id="KW-1133">Transmembrane helix</keyword>
<dbReference type="PANTHER" id="PTHR34978:SF3">
    <property type="entry name" value="SLR0241 PROTEIN"/>
    <property type="match status" value="1"/>
</dbReference>
<feature type="transmembrane region" description="Helical" evidence="2">
    <location>
        <begin position="42"/>
        <end position="60"/>
    </location>
</feature>
<accession>A0A8J6J2X5</accession>
<organism evidence="4 5">
    <name type="scientific">Lawsonibacter hominis</name>
    <dbReference type="NCBI Taxonomy" id="2763053"/>
    <lineage>
        <taxon>Bacteria</taxon>
        <taxon>Bacillati</taxon>
        <taxon>Bacillota</taxon>
        <taxon>Clostridia</taxon>
        <taxon>Eubacteriales</taxon>
        <taxon>Oscillospiraceae</taxon>
        <taxon>Lawsonibacter</taxon>
    </lineage>
</organism>
<keyword evidence="2" id="KW-0472">Membrane</keyword>
<name>A0A8J6J2X5_9FIRM</name>
<dbReference type="AlphaFoldDB" id="A0A8J6J2X5"/>
<dbReference type="Proteomes" id="UP000661435">
    <property type="component" value="Unassembled WGS sequence"/>
</dbReference>
<dbReference type="SUPFAM" id="SSF50939">
    <property type="entry name" value="Sialidases"/>
    <property type="match status" value="1"/>
</dbReference>